<protein>
    <submittedName>
        <fullName evidence="1">Toxin</fullName>
    </submittedName>
</protein>
<comment type="caution">
    <text evidence="1">The sequence shown here is derived from an EMBL/GenBank/DDBJ whole genome shotgun (WGS) entry which is preliminary data.</text>
</comment>
<organism evidence="1 2">
    <name type="scientific">Streptomyces composti</name>
    <dbReference type="NCBI Taxonomy" id="2720025"/>
    <lineage>
        <taxon>Bacteria</taxon>
        <taxon>Bacillati</taxon>
        <taxon>Actinomycetota</taxon>
        <taxon>Actinomycetes</taxon>
        <taxon>Kitasatosporales</taxon>
        <taxon>Streptomycetaceae</taxon>
        <taxon>Streptomyces</taxon>
    </lineage>
</organism>
<evidence type="ECO:0000313" key="1">
    <source>
        <dbReference type="EMBL" id="NJP53832.1"/>
    </source>
</evidence>
<proteinExistence type="predicted"/>
<evidence type="ECO:0000313" key="2">
    <source>
        <dbReference type="Proteomes" id="UP000730591"/>
    </source>
</evidence>
<name>A0ABX1AEY0_9ACTN</name>
<gene>
    <name evidence="1" type="ORF">HCJ93_28135</name>
</gene>
<accession>A0ABX1AEY0</accession>
<reference evidence="1 2" key="1">
    <citation type="submission" date="2020-03" db="EMBL/GenBank/DDBJ databases">
        <title>WGS of actinomycetes isolated from Thailand.</title>
        <authorList>
            <person name="Thawai C."/>
        </authorList>
    </citation>
    <scope>NUCLEOTIDE SEQUENCE [LARGE SCALE GENOMIC DNA]</scope>
    <source>
        <strain evidence="1 2">SBST2-5</strain>
    </source>
</reference>
<dbReference type="EMBL" id="JAATEM010000049">
    <property type="protein sequence ID" value="NJP53832.1"/>
    <property type="molecule type" value="Genomic_DNA"/>
</dbReference>
<dbReference type="Proteomes" id="UP000730591">
    <property type="component" value="Unassembled WGS sequence"/>
</dbReference>
<dbReference type="RefSeq" id="WP_167998654.1">
    <property type="nucleotide sequence ID" value="NZ_JAATEM010000049.1"/>
</dbReference>
<sequence>MSHRRRRLVPLPRRRRPSLRRIRRECKRHLARMPLPDPFTLPAFVRAIEEARGRRIILLPLPPGAGTPDGACGLWVKLTDADLVFFQRGITTGHQDQIILHELVHIWEDDAGAVDAAYFQRLFPVIGPRLVAKFAAGLPVTGRTSYDSHQERRAEMLADLIQLAARDLRERREDAVGRLEESLAHPVARRRGDRRTPP</sequence>
<keyword evidence="2" id="KW-1185">Reference proteome</keyword>